<evidence type="ECO:0000256" key="1">
    <source>
        <dbReference type="SAM" id="MobiDB-lite"/>
    </source>
</evidence>
<reference evidence="2" key="2">
    <citation type="submission" date="2023-05" db="EMBL/GenBank/DDBJ databases">
        <authorList>
            <person name="Fouks B."/>
        </authorList>
    </citation>
    <scope>NUCLEOTIDE SEQUENCE</scope>
    <source>
        <strain evidence="2">Stay&amp;Tobe</strain>
        <tissue evidence="2">Testes</tissue>
    </source>
</reference>
<organism evidence="2 3">
    <name type="scientific">Diploptera punctata</name>
    <name type="common">Pacific beetle cockroach</name>
    <dbReference type="NCBI Taxonomy" id="6984"/>
    <lineage>
        <taxon>Eukaryota</taxon>
        <taxon>Metazoa</taxon>
        <taxon>Ecdysozoa</taxon>
        <taxon>Arthropoda</taxon>
        <taxon>Hexapoda</taxon>
        <taxon>Insecta</taxon>
        <taxon>Pterygota</taxon>
        <taxon>Neoptera</taxon>
        <taxon>Polyneoptera</taxon>
        <taxon>Dictyoptera</taxon>
        <taxon>Blattodea</taxon>
        <taxon>Blaberoidea</taxon>
        <taxon>Blaberidae</taxon>
        <taxon>Diplopterinae</taxon>
        <taxon>Diploptera</taxon>
    </lineage>
</organism>
<evidence type="ECO:0000313" key="3">
    <source>
        <dbReference type="Proteomes" id="UP001233999"/>
    </source>
</evidence>
<feature type="non-terminal residue" evidence="2">
    <location>
        <position position="1"/>
    </location>
</feature>
<proteinExistence type="predicted"/>
<sequence>TFRPQLRRASSVASASMRVSWSEDLLRMNAVDVEDVVLVCMKPGLRQFDTFFFWEILTEKKKTTISQSARATPTHPAPTTNTTSSTSTALTL</sequence>
<feature type="non-terminal residue" evidence="2">
    <location>
        <position position="92"/>
    </location>
</feature>
<evidence type="ECO:0000313" key="2">
    <source>
        <dbReference type="EMBL" id="KAJ9598991.1"/>
    </source>
</evidence>
<feature type="compositionally biased region" description="Low complexity" evidence="1">
    <location>
        <begin position="68"/>
        <end position="92"/>
    </location>
</feature>
<gene>
    <name evidence="2" type="ORF">L9F63_010585</name>
</gene>
<protein>
    <submittedName>
        <fullName evidence="2">Uncharacterized protein</fullName>
    </submittedName>
</protein>
<dbReference type="EMBL" id="JASPKZ010000842">
    <property type="protein sequence ID" value="KAJ9598991.1"/>
    <property type="molecule type" value="Genomic_DNA"/>
</dbReference>
<dbReference type="Proteomes" id="UP001233999">
    <property type="component" value="Unassembled WGS sequence"/>
</dbReference>
<keyword evidence="3" id="KW-1185">Reference proteome</keyword>
<comment type="caution">
    <text evidence="2">The sequence shown here is derived from an EMBL/GenBank/DDBJ whole genome shotgun (WGS) entry which is preliminary data.</text>
</comment>
<name>A0AAD8EQT0_DIPPU</name>
<reference evidence="2" key="1">
    <citation type="journal article" date="2023" name="IScience">
        <title>Live-bearing cockroach genome reveals convergent evolutionary mechanisms linked to viviparity in insects and beyond.</title>
        <authorList>
            <person name="Fouks B."/>
            <person name="Harrison M.C."/>
            <person name="Mikhailova A.A."/>
            <person name="Marchal E."/>
            <person name="English S."/>
            <person name="Carruthers M."/>
            <person name="Jennings E.C."/>
            <person name="Chiamaka E.L."/>
            <person name="Frigard R.A."/>
            <person name="Pippel M."/>
            <person name="Attardo G.M."/>
            <person name="Benoit J.B."/>
            <person name="Bornberg-Bauer E."/>
            <person name="Tobe S.S."/>
        </authorList>
    </citation>
    <scope>NUCLEOTIDE SEQUENCE</scope>
    <source>
        <strain evidence="2">Stay&amp;Tobe</strain>
    </source>
</reference>
<dbReference type="AlphaFoldDB" id="A0AAD8EQT0"/>
<accession>A0AAD8EQT0</accession>
<feature type="region of interest" description="Disordered" evidence="1">
    <location>
        <begin position="63"/>
        <end position="92"/>
    </location>
</feature>